<evidence type="ECO:0000256" key="1">
    <source>
        <dbReference type="SAM" id="MobiDB-lite"/>
    </source>
</evidence>
<feature type="region of interest" description="Disordered" evidence="1">
    <location>
        <begin position="349"/>
        <end position="462"/>
    </location>
</feature>
<sequence length="462" mass="53500">MGKRKQVEASSSETSSKTLDALQAKVDEMSRDFREKWWLAASGGHGWEKPAIDYDEAFPSLFRRTKHWADKYVKRDTAALAEYSPKEKQSILQSLNGYCVQDLDWDTFIESLPYPICTSVPLALAQTMIVKDIVDKFFESPFWYFEGKPDLGDMEPRTENSLSFAQHLQHLYEQFLIVNPRSASVWKAETVRLANSINDDQANNTELGLRTKRRREEAARSFASAMLEHPPFQMLLGACEDTADREASLVEYYEDAEKLAFGLGYSHGICKYRNLTRLPRSSFWRGDPFVTAEYLHRLRSDQPRLDGHRILFIIQPAVSRTGSFPDGELEVWTQAVAVIEDGQWTKEECEKSRKEQRAKDEEAYRRKKEEEAKKDAIYGKAEREWKEKYEEQQREAENAPVRQDNEKDSEELENTTSKRARGTRRTTRKKAVQQVAATEDEPPEEKVEAKKRGRRANRNTTK</sequence>
<protein>
    <submittedName>
        <fullName evidence="2">Uncharacterized protein</fullName>
    </submittedName>
</protein>
<feature type="compositionally biased region" description="Basic residues" evidence="1">
    <location>
        <begin position="451"/>
        <end position="462"/>
    </location>
</feature>
<evidence type="ECO:0000313" key="3">
    <source>
        <dbReference type="Proteomes" id="UP001143548"/>
    </source>
</evidence>
<name>A0A9W5YJ32_9EURO</name>
<feature type="compositionally biased region" description="Basic and acidic residues" evidence="1">
    <location>
        <begin position="349"/>
        <end position="397"/>
    </location>
</feature>
<dbReference type="EMBL" id="BROQ01000015">
    <property type="protein sequence ID" value="GKZ19003.1"/>
    <property type="molecule type" value="Genomic_DNA"/>
</dbReference>
<gene>
    <name evidence="2" type="ORF">AbraCBS73388_002761</name>
</gene>
<feature type="compositionally biased region" description="Basic residues" evidence="1">
    <location>
        <begin position="418"/>
        <end position="431"/>
    </location>
</feature>
<comment type="caution">
    <text evidence="2">The sequence shown here is derived from an EMBL/GenBank/DDBJ whole genome shotgun (WGS) entry which is preliminary data.</text>
</comment>
<evidence type="ECO:0000313" key="2">
    <source>
        <dbReference type="EMBL" id="GKZ19003.1"/>
    </source>
</evidence>
<reference evidence="2" key="1">
    <citation type="submission" date="2022-07" db="EMBL/GenBank/DDBJ databases">
        <title>Taxonomy of Aspergillus series Nigri: significant species reduction supported by multi-species coalescent approaches.</title>
        <authorList>
            <person name="Bian C."/>
            <person name="Kusuya Y."/>
            <person name="Sklenar F."/>
            <person name="D'hooge E."/>
            <person name="Yaguchi T."/>
            <person name="Takahashi H."/>
            <person name="Hubka V."/>
        </authorList>
    </citation>
    <scope>NUCLEOTIDE SEQUENCE</scope>
    <source>
        <strain evidence="2">CBS 733.88</strain>
    </source>
</reference>
<proteinExistence type="predicted"/>
<dbReference type="AlphaFoldDB" id="A0A9W5YJ32"/>
<organism evidence="2 3">
    <name type="scientific">Aspergillus brasiliensis</name>
    <dbReference type="NCBI Taxonomy" id="319629"/>
    <lineage>
        <taxon>Eukaryota</taxon>
        <taxon>Fungi</taxon>
        <taxon>Dikarya</taxon>
        <taxon>Ascomycota</taxon>
        <taxon>Pezizomycotina</taxon>
        <taxon>Eurotiomycetes</taxon>
        <taxon>Eurotiomycetidae</taxon>
        <taxon>Eurotiales</taxon>
        <taxon>Aspergillaceae</taxon>
        <taxon>Aspergillus</taxon>
        <taxon>Aspergillus subgen. Circumdati</taxon>
    </lineage>
</organism>
<accession>A0A9W5YJ32</accession>
<dbReference type="Proteomes" id="UP001143548">
    <property type="component" value="Unassembled WGS sequence"/>
</dbReference>